<dbReference type="Pfam" id="PF04151">
    <property type="entry name" value="PPC"/>
    <property type="match status" value="2"/>
</dbReference>
<feature type="region of interest" description="Disordered" evidence="1">
    <location>
        <begin position="758"/>
        <end position="806"/>
    </location>
</feature>
<keyword evidence="2" id="KW-0732">Signal</keyword>
<comment type="caution">
    <text evidence="4">The sequence shown here is derived from an EMBL/GenBank/DDBJ whole genome shotgun (WGS) entry which is preliminary data.</text>
</comment>
<evidence type="ECO:0000313" key="5">
    <source>
        <dbReference type="Proteomes" id="UP001239462"/>
    </source>
</evidence>
<evidence type="ECO:0000256" key="1">
    <source>
        <dbReference type="SAM" id="MobiDB-lite"/>
    </source>
</evidence>
<dbReference type="Proteomes" id="UP001239462">
    <property type="component" value="Unassembled WGS sequence"/>
</dbReference>
<dbReference type="InterPro" id="IPR013783">
    <property type="entry name" value="Ig-like_fold"/>
</dbReference>
<name>A0ABT7PJI6_9BACT</name>
<evidence type="ECO:0000259" key="3">
    <source>
        <dbReference type="Pfam" id="PF04151"/>
    </source>
</evidence>
<feature type="compositionally biased region" description="Basic and acidic residues" evidence="1">
    <location>
        <begin position="761"/>
        <end position="788"/>
    </location>
</feature>
<keyword evidence="5" id="KW-1185">Reference proteome</keyword>
<dbReference type="InterPro" id="IPR007280">
    <property type="entry name" value="Peptidase_C_arc/bac"/>
</dbReference>
<feature type="signal peptide" evidence="2">
    <location>
        <begin position="1"/>
        <end position="20"/>
    </location>
</feature>
<gene>
    <name evidence="4" type="ORF">QTN89_14570</name>
</gene>
<dbReference type="EMBL" id="JASZZN010000009">
    <property type="protein sequence ID" value="MDM4016667.1"/>
    <property type="molecule type" value="Genomic_DNA"/>
</dbReference>
<accession>A0ABT7PJI6</accession>
<feature type="chain" id="PRO_5045761929" evidence="2">
    <location>
        <begin position="21"/>
        <end position="806"/>
    </location>
</feature>
<dbReference type="RefSeq" id="WP_289164310.1">
    <property type="nucleotide sequence ID" value="NZ_JASZZN010000009.1"/>
</dbReference>
<evidence type="ECO:0000256" key="2">
    <source>
        <dbReference type="SAM" id="SignalP"/>
    </source>
</evidence>
<sequence>MLHSTMMAVLAVFTTSSAMATIPVVTQLEPRGVVRGEETVIQFKGSRLSDASEVLCDLPGIEILEVKAVNNSQVDVKVKAAADLTPGLYPLRLITKSGIANLRLLGVGAMPIVKEAEPNNEFDAPQKIELNSTVDGVVTREDIDHYQVDLKKGQTLNVEVEGIRIAYSLRNRDILDPYIAILDSGRFEVASSDDSALLQQDGLCSFTAPEDGTYTILVRDSSFQGSNLGGYRLHVGTFPRPVTVIPAGGQPSTELNAKLVMSDGSERTATIPLPSETYEQWGVVTQDETGVTPSPNWIRVNDLPVVMEQEPNDDRAKAPVAQVPGAYCGIISQPGDFDCFAFEAKKGTRYRVEVFSRNVLRSPLDAVLNVFAPNNSTLSSSDDSRGKTDPFIEFDAKEDGLHKVRVYDHLRGGGPTYNYRIEVTTPAPGVGLTLKELRRDEAEVVSVPIGGRGAMMVTVSRDRYSGEVNFNLDGLPEGVTATTFPVPAGRPEAPIVLTAAADAKHNASLFTIYGKGDEKNPLVGGKLSQTHKLVLGQNRRWMWGYDTERAAMAVTDPVPFEIEVVQPKTPIVRNGSKELLVRIKRDEGFEETVSLRTLYNPPGIGINNSRSIPKGKNEVSIPITANSGAGVGEWPIIFRAYYNTKNGQAVEVTPPINLVVESQLFKYEFPKSAGELGADVAYVLPVEKLRDFEGEAEVQLVGLPAGVTCEAPTQKIADDTEAVTFQLKITDKAKVGRHKTINTQSRVHVDGETIIQTEGTGELRIDKPLPPKVDAPKKPEAKPAEKKPAAPKPLSRLEQLRQEKKQ</sequence>
<reference evidence="4 5" key="1">
    <citation type="submission" date="2023-06" db="EMBL/GenBank/DDBJ databases">
        <title>Roseiconus lacunae JC819 isolated from Gulf of Mannar region, Tamil Nadu.</title>
        <authorList>
            <person name="Pk S."/>
            <person name="Ch S."/>
            <person name="Ch V.R."/>
        </authorList>
    </citation>
    <scope>NUCLEOTIDE SEQUENCE [LARGE SCALE GENOMIC DNA]</scope>
    <source>
        <strain evidence="4 5">JC819</strain>
    </source>
</reference>
<dbReference type="Gene3D" id="2.60.120.380">
    <property type="match status" value="2"/>
</dbReference>
<feature type="domain" description="Peptidase C-terminal archaeal/bacterial" evidence="3">
    <location>
        <begin position="336"/>
        <end position="407"/>
    </location>
</feature>
<dbReference type="Gene3D" id="2.60.40.10">
    <property type="entry name" value="Immunoglobulins"/>
    <property type="match status" value="1"/>
</dbReference>
<feature type="domain" description="Peptidase C-terminal archaeal/bacterial" evidence="3">
    <location>
        <begin position="143"/>
        <end position="219"/>
    </location>
</feature>
<evidence type="ECO:0000313" key="4">
    <source>
        <dbReference type="EMBL" id="MDM4016667.1"/>
    </source>
</evidence>
<proteinExistence type="predicted"/>
<organism evidence="4 5">
    <name type="scientific">Roseiconus lacunae</name>
    <dbReference type="NCBI Taxonomy" id="2605694"/>
    <lineage>
        <taxon>Bacteria</taxon>
        <taxon>Pseudomonadati</taxon>
        <taxon>Planctomycetota</taxon>
        <taxon>Planctomycetia</taxon>
        <taxon>Pirellulales</taxon>
        <taxon>Pirellulaceae</taxon>
        <taxon>Roseiconus</taxon>
    </lineage>
</organism>
<protein>
    <submittedName>
        <fullName evidence="4">Pre-peptidase C-terminal domain-containing protein</fullName>
    </submittedName>
</protein>